<gene>
    <name evidence="2" type="ORF">CC80DRAFT_495047</name>
</gene>
<reference evidence="2" key="1">
    <citation type="journal article" date="2020" name="Stud. Mycol.">
        <title>101 Dothideomycetes genomes: a test case for predicting lifestyles and emergence of pathogens.</title>
        <authorList>
            <person name="Haridas S."/>
            <person name="Albert R."/>
            <person name="Binder M."/>
            <person name="Bloem J."/>
            <person name="Labutti K."/>
            <person name="Salamov A."/>
            <person name="Andreopoulos B."/>
            <person name="Baker S."/>
            <person name="Barry K."/>
            <person name="Bills G."/>
            <person name="Bluhm B."/>
            <person name="Cannon C."/>
            <person name="Castanera R."/>
            <person name="Culley D."/>
            <person name="Daum C."/>
            <person name="Ezra D."/>
            <person name="Gonzalez J."/>
            <person name="Henrissat B."/>
            <person name="Kuo A."/>
            <person name="Liang C."/>
            <person name="Lipzen A."/>
            <person name="Lutzoni F."/>
            <person name="Magnuson J."/>
            <person name="Mondo S."/>
            <person name="Nolan M."/>
            <person name="Ohm R."/>
            <person name="Pangilinan J."/>
            <person name="Park H.-J."/>
            <person name="Ramirez L."/>
            <person name="Alfaro M."/>
            <person name="Sun H."/>
            <person name="Tritt A."/>
            <person name="Yoshinaga Y."/>
            <person name="Zwiers L.-H."/>
            <person name="Turgeon B."/>
            <person name="Goodwin S."/>
            <person name="Spatafora J."/>
            <person name="Crous P."/>
            <person name="Grigoriev I."/>
        </authorList>
    </citation>
    <scope>NUCLEOTIDE SEQUENCE</scope>
    <source>
        <strain evidence="2">CBS 675.92</strain>
    </source>
</reference>
<keyword evidence="3" id="KW-1185">Reference proteome</keyword>
<dbReference type="EMBL" id="ML977007">
    <property type="protein sequence ID" value="KAF1952926.1"/>
    <property type="molecule type" value="Genomic_DNA"/>
</dbReference>
<name>A0A6A5TQ55_9PLEO</name>
<protein>
    <submittedName>
        <fullName evidence="2">Uncharacterized protein</fullName>
    </submittedName>
</protein>
<evidence type="ECO:0000313" key="2">
    <source>
        <dbReference type="EMBL" id="KAF1952926.1"/>
    </source>
</evidence>
<evidence type="ECO:0000256" key="1">
    <source>
        <dbReference type="SAM" id="Phobius"/>
    </source>
</evidence>
<keyword evidence="1" id="KW-0472">Membrane</keyword>
<accession>A0A6A5TQ55</accession>
<dbReference type="Proteomes" id="UP000800035">
    <property type="component" value="Unassembled WGS sequence"/>
</dbReference>
<feature type="transmembrane region" description="Helical" evidence="1">
    <location>
        <begin position="36"/>
        <end position="57"/>
    </location>
</feature>
<keyword evidence="1" id="KW-1133">Transmembrane helix</keyword>
<evidence type="ECO:0000313" key="3">
    <source>
        <dbReference type="Proteomes" id="UP000800035"/>
    </source>
</evidence>
<dbReference type="AlphaFoldDB" id="A0A6A5TQ55"/>
<sequence>MDALPCLRKAPLRFGLTARLRRAEVGIYVCRWVDGVGSGDCLFVLFHAAGVVMMVVWETRERNRMTSDPILPSL</sequence>
<keyword evidence="1" id="KW-0812">Transmembrane</keyword>
<organism evidence="2 3">
    <name type="scientific">Byssothecium circinans</name>
    <dbReference type="NCBI Taxonomy" id="147558"/>
    <lineage>
        <taxon>Eukaryota</taxon>
        <taxon>Fungi</taxon>
        <taxon>Dikarya</taxon>
        <taxon>Ascomycota</taxon>
        <taxon>Pezizomycotina</taxon>
        <taxon>Dothideomycetes</taxon>
        <taxon>Pleosporomycetidae</taxon>
        <taxon>Pleosporales</taxon>
        <taxon>Massarineae</taxon>
        <taxon>Massarinaceae</taxon>
        <taxon>Byssothecium</taxon>
    </lineage>
</organism>
<proteinExistence type="predicted"/>